<dbReference type="Gene3D" id="3.30.559.10">
    <property type="entry name" value="Chloramphenicol acetyltransferase-like domain"/>
    <property type="match status" value="1"/>
</dbReference>
<dbReference type="InterPro" id="IPR045851">
    <property type="entry name" value="AMP-bd_C_sf"/>
</dbReference>
<comment type="caution">
    <text evidence="8">The sequence shown here is derived from an EMBL/GenBank/DDBJ whole genome shotgun (WGS) entry which is preliminary data.</text>
</comment>
<dbReference type="AlphaFoldDB" id="A0A507C6N8"/>
<dbReference type="InterPro" id="IPR020845">
    <property type="entry name" value="AMP-binding_CS"/>
</dbReference>
<proteinExistence type="inferred from homology"/>
<dbReference type="SUPFAM" id="SSF56801">
    <property type="entry name" value="Acetyl-CoA synthetase-like"/>
    <property type="match status" value="1"/>
</dbReference>
<evidence type="ECO:0000256" key="4">
    <source>
        <dbReference type="ARBA" id="ARBA00022598"/>
    </source>
</evidence>
<dbReference type="Gene3D" id="3.40.50.12780">
    <property type="entry name" value="N-terminal domain of ligase-like"/>
    <property type="match status" value="1"/>
</dbReference>
<dbReference type="InterPro" id="IPR000873">
    <property type="entry name" value="AMP-dep_synth/lig_dom"/>
</dbReference>
<dbReference type="Gene3D" id="3.30.300.30">
    <property type="match status" value="1"/>
</dbReference>
<comment type="similarity">
    <text evidence="1">Belongs to the ATP-dependent AMP-binding enzyme family.</text>
</comment>
<evidence type="ECO:0000256" key="1">
    <source>
        <dbReference type="ARBA" id="ARBA00006432"/>
    </source>
</evidence>
<gene>
    <name evidence="8" type="ORF">SmJEL517_g01203</name>
</gene>
<keyword evidence="3" id="KW-0597">Phosphoprotein</keyword>
<evidence type="ECO:0000256" key="6">
    <source>
        <dbReference type="ARBA" id="ARBA00022840"/>
    </source>
</evidence>
<dbReference type="InterPro" id="IPR042099">
    <property type="entry name" value="ANL_N_sf"/>
</dbReference>
<dbReference type="InterPro" id="IPR005914">
    <property type="entry name" value="Acac_CoA_synth"/>
</dbReference>
<keyword evidence="4" id="KW-0436">Ligase</keyword>
<keyword evidence="9" id="KW-1185">Reference proteome</keyword>
<dbReference type="GO" id="GO:0030729">
    <property type="term" value="F:acetoacetate-CoA ligase activity"/>
    <property type="evidence" value="ECO:0007669"/>
    <property type="project" value="InterPro"/>
</dbReference>
<dbReference type="PANTHER" id="PTHR42921:SF1">
    <property type="entry name" value="ACETOACETYL-COA SYNTHETASE"/>
    <property type="match status" value="1"/>
</dbReference>
<keyword evidence="6" id="KW-0067">ATP-binding</keyword>
<evidence type="ECO:0000259" key="7">
    <source>
        <dbReference type="Pfam" id="PF00501"/>
    </source>
</evidence>
<reference evidence="8 9" key="1">
    <citation type="journal article" date="2019" name="Sci. Rep.">
        <title>Comparative genomics of chytrid fungi reveal insights into the obligate biotrophic and pathogenic lifestyle of Synchytrium endobioticum.</title>
        <authorList>
            <person name="van de Vossenberg B.T.L.H."/>
            <person name="Warris S."/>
            <person name="Nguyen H.D.T."/>
            <person name="van Gent-Pelzer M.P.E."/>
            <person name="Joly D.L."/>
            <person name="van de Geest H.C."/>
            <person name="Bonants P.J.M."/>
            <person name="Smith D.S."/>
            <person name="Levesque C.A."/>
            <person name="van der Lee T.A.J."/>
        </authorList>
    </citation>
    <scope>NUCLEOTIDE SEQUENCE [LARGE SCALE GENOMIC DNA]</scope>
    <source>
        <strain evidence="8 9">JEL517</strain>
    </source>
</reference>
<dbReference type="GeneID" id="42002428"/>
<evidence type="ECO:0000256" key="2">
    <source>
        <dbReference type="ARBA" id="ARBA00022450"/>
    </source>
</evidence>
<dbReference type="GO" id="GO:0005524">
    <property type="term" value="F:ATP binding"/>
    <property type="evidence" value="ECO:0007669"/>
    <property type="project" value="UniProtKB-KW"/>
</dbReference>
<keyword evidence="2" id="KW-0596">Phosphopantetheine</keyword>
<evidence type="ECO:0000256" key="3">
    <source>
        <dbReference type="ARBA" id="ARBA00022553"/>
    </source>
</evidence>
<sequence>MERKVLWTPAPSNASTELSKFQAFVEKEHSVHFQSYQELYQWSTDNTTQFWKACWDYCRIIHSQPPSEILDATKTMDQVPEWFKGARLNFAENMLKYRDDHVAIISTGEQLTPYSLTYAELYDKVEKVARSLRRSGVLVGDRVAAYLPNTEHAIICMLAASGVGAVFSSASPDFGVQGTLDRLGQIQPKLLFCVESVYEDGKLQSEVGKLVDIVNGLPSLEKVVFCGDVGDDALRVPKSMSMDSFILLSADDTTPFNFEQLPFDHPLVIMFTSGSTGKPKCLIHRAGGLLLQHRKEHLIHTSMSRKDVFLYYTTTGWMMWNWQVSALAEGSTLVLFSGKPFLPTPGVLFKVVEDHKITKLGISAKYIQSIRDAGLTPAKSYDLSSLDTIYSTGSPLSSEGFDYIYEFISPNVMVSSITGGTDICSLFGAPNTNIPVIRGQVQCRGLGMSVDVWDDEGKSIVDFPGELVCTRPMPCMPIGFLNDSDGSKYRAAYFYNPRFPNVWFHGDYVQLDSVYGGLVMLGRSDGTLNPRGIRFGSADLYTIVEDFVEVMDSLAVGHKASNNDEVVVLFLKINPNFTFSQELVTHIKERISSQLSSAHVPAIIMPIADIPYTLSGKKTEVVVKRLLAGTPPATTSALRNPESITHFLNLDLDTPITSTSSKLANDNIAIAISEMAAAAINQPALSGLDFSFAEAGFDSLTVLRVKTFLSEKYQYLIDAHALLLFGTRPSTLSRDIRDAAFRKNDPVTTDVTVSNEKAGSKGQTGSYELSLAVQRLAGAWVGAALFHLPIVPGILRRRISFELNTLFLGTVALTREGEAVDGDRLRKATTKLAQLHPALRTRVDFLGSKYAKNILEPIARVLMPIQTTAVLNNPEDSFNLIKASEKAIHDIAAIQKLAAPTFAGSKRMGVVIWNETSSFVVLGLNHISFDMETREIYIRHLKMLYQDPDRKDIYPSKLMDWSFVWAAARSHFEPLPSRFPITRVSSKSLITTKIDYSILSVRIPQGVAGVDLMASLLVLMLQIIWPITNNKNERSVGYLSCINVAKEGYSGNGLIETYSIVQIPETRTLQALLAAFKSRKTYLLTDHVAHPHRYTGHVFMNMRIRSHSEPDTSLKSLNRKKTWPIVAGSMFVHFDVWPGSDRLTAQLLLTHDLKKGVCETLGSRCQQTLREWGLKSEIIMTGELPVLG</sequence>
<dbReference type="PROSITE" id="PS00455">
    <property type="entry name" value="AMP_BINDING"/>
    <property type="match status" value="1"/>
</dbReference>
<dbReference type="RefSeq" id="XP_031026921.1">
    <property type="nucleotide sequence ID" value="XM_031167131.1"/>
</dbReference>
<evidence type="ECO:0000256" key="5">
    <source>
        <dbReference type="ARBA" id="ARBA00022741"/>
    </source>
</evidence>
<dbReference type="NCBIfam" id="NF002937">
    <property type="entry name" value="PRK03584.1"/>
    <property type="match status" value="1"/>
</dbReference>
<name>A0A507C6N8_9FUNG</name>
<accession>A0A507C6N8</accession>
<keyword evidence="5" id="KW-0547">Nucleotide-binding</keyword>
<evidence type="ECO:0000313" key="9">
    <source>
        <dbReference type="Proteomes" id="UP000319731"/>
    </source>
</evidence>
<evidence type="ECO:0000313" key="8">
    <source>
        <dbReference type="EMBL" id="TPX36707.1"/>
    </source>
</evidence>
<dbReference type="OrthoDB" id="10253869at2759"/>
<dbReference type="SUPFAM" id="SSF52777">
    <property type="entry name" value="CoA-dependent acyltransferases"/>
    <property type="match status" value="1"/>
</dbReference>
<dbReference type="STRING" id="1806994.A0A507C6N8"/>
<dbReference type="EMBL" id="QEAO01000004">
    <property type="protein sequence ID" value="TPX36707.1"/>
    <property type="molecule type" value="Genomic_DNA"/>
</dbReference>
<organism evidence="8 9">
    <name type="scientific">Synchytrium microbalum</name>
    <dbReference type="NCBI Taxonomy" id="1806994"/>
    <lineage>
        <taxon>Eukaryota</taxon>
        <taxon>Fungi</taxon>
        <taxon>Fungi incertae sedis</taxon>
        <taxon>Chytridiomycota</taxon>
        <taxon>Chytridiomycota incertae sedis</taxon>
        <taxon>Chytridiomycetes</taxon>
        <taxon>Synchytriales</taxon>
        <taxon>Synchytriaceae</taxon>
        <taxon>Synchytrium</taxon>
    </lineage>
</organism>
<dbReference type="InterPro" id="IPR023213">
    <property type="entry name" value="CAT-like_dom_sf"/>
</dbReference>
<dbReference type="NCBIfam" id="TIGR01217">
    <property type="entry name" value="ac_ac_CoA_syn"/>
    <property type="match status" value="1"/>
</dbReference>
<dbReference type="Proteomes" id="UP000319731">
    <property type="component" value="Unassembled WGS sequence"/>
</dbReference>
<dbReference type="PANTHER" id="PTHR42921">
    <property type="entry name" value="ACETOACETYL-COA SYNTHETASE"/>
    <property type="match status" value="1"/>
</dbReference>
<dbReference type="Pfam" id="PF00501">
    <property type="entry name" value="AMP-binding"/>
    <property type="match status" value="1"/>
</dbReference>
<dbReference type="GO" id="GO:0006629">
    <property type="term" value="P:lipid metabolic process"/>
    <property type="evidence" value="ECO:0007669"/>
    <property type="project" value="InterPro"/>
</dbReference>
<feature type="domain" description="AMP-dependent synthetase/ligase" evidence="7">
    <location>
        <begin position="93"/>
        <end position="472"/>
    </location>
</feature>
<protein>
    <recommendedName>
        <fullName evidence="7">AMP-dependent synthetase/ligase domain-containing protein</fullName>
    </recommendedName>
</protein>